<proteinExistence type="predicted"/>
<gene>
    <name evidence="1" type="ORF">BV25DRAFT_1824366</name>
</gene>
<accession>A0ACB8T3J2</accession>
<comment type="caution">
    <text evidence="1">The sequence shown here is derived from an EMBL/GenBank/DDBJ whole genome shotgun (WGS) entry which is preliminary data.</text>
</comment>
<reference evidence="1" key="2">
    <citation type="journal article" date="2022" name="New Phytol.">
        <title>Evolutionary transition to the ectomycorrhizal habit in the genomes of a hyperdiverse lineage of mushroom-forming fungi.</title>
        <authorList>
            <person name="Looney B."/>
            <person name="Miyauchi S."/>
            <person name="Morin E."/>
            <person name="Drula E."/>
            <person name="Courty P.E."/>
            <person name="Kohler A."/>
            <person name="Kuo A."/>
            <person name="LaButti K."/>
            <person name="Pangilinan J."/>
            <person name="Lipzen A."/>
            <person name="Riley R."/>
            <person name="Andreopoulos W."/>
            <person name="He G."/>
            <person name="Johnson J."/>
            <person name="Nolan M."/>
            <person name="Tritt A."/>
            <person name="Barry K.W."/>
            <person name="Grigoriev I.V."/>
            <person name="Nagy L.G."/>
            <person name="Hibbett D."/>
            <person name="Henrissat B."/>
            <person name="Matheny P.B."/>
            <person name="Labbe J."/>
            <person name="Martin F.M."/>
        </authorList>
    </citation>
    <scope>NUCLEOTIDE SEQUENCE</scope>
    <source>
        <strain evidence="1">HHB10654</strain>
    </source>
</reference>
<dbReference type="EMBL" id="MU277203">
    <property type="protein sequence ID" value="KAI0063304.1"/>
    <property type="molecule type" value="Genomic_DNA"/>
</dbReference>
<reference evidence="1" key="1">
    <citation type="submission" date="2021-03" db="EMBL/GenBank/DDBJ databases">
        <authorList>
            <consortium name="DOE Joint Genome Institute"/>
            <person name="Ahrendt S."/>
            <person name="Looney B.P."/>
            <person name="Miyauchi S."/>
            <person name="Morin E."/>
            <person name="Drula E."/>
            <person name="Courty P.E."/>
            <person name="Chicoki N."/>
            <person name="Fauchery L."/>
            <person name="Kohler A."/>
            <person name="Kuo A."/>
            <person name="Labutti K."/>
            <person name="Pangilinan J."/>
            <person name="Lipzen A."/>
            <person name="Riley R."/>
            <person name="Andreopoulos W."/>
            <person name="He G."/>
            <person name="Johnson J."/>
            <person name="Barry K.W."/>
            <person name="Grigoriev I.V."/>
            <person name="Nagy L."/>
            <person name="Hibbett D."/>
            <person name="Henrissat B."/>
            <person name="Matheny P.B."/>
            <person name="Labbe J."/>
            <person name="Martin F."/>
        </authorList>
    </citation>
    <scope>NUCLEOTIDE SEQUENCE</scope>
    <source>
        <strain evidence="1">HHB10654</strain>
    </source>
</reference>
<evidence type="ECO:0000313" key="1">
    <source>
        <dbReference type="EMBL" id="KAI0063304.1"/>
    </source>
</evidence>
<name>A0ACB8T3J2_9AGAM</name>
<dbReference type="Proteomes" id="UP000814140">
    <property type="component" value="Unassembled WGS sequence"/>
</dbReference>
<keyword evidence="2" id="KW-1185">Reference proteome</keyword>
<protein>
    <submittedName>
        <fullName evidence="1">Uncharacterized protein</fullName>
    </submittedName>
</protein>
<sequence length="68" mass="7970">MKFSVILLFALGAQASWLRSDTPAYESWDTQQLTAWLEEYNITIPFDAPSQQQLQDLVESNWNYAQHY</sequence>
<evidence type="ECO:0000313" key="2">
    <source>
        <dbReference type="Proteomes" id="UP000814140"/>
    </source>
</evidence>
<organism evidence="1 2">
    <name type="scientific">Artomyces pyxidatus</name>
    <dbReference type="NCBI Taxonomy" id="48021"/>
    <lineage>
        <taxon>Eukaryota</taxon>
        <taxon>Fungi</taxon>
        <taxon>Dikarya</taxon>
        <taxon>Basidiomycota</taxon>
        <taxon>Agaricomycotina</taxon>
        <taxon>Agaricomycetes</taxon>
        <taxon>Russulales</taxon>
        <taxon>Auriscalpiaceae</taxon>
        <taxon>Artomyces</taxon>
    </lineage>
</organism>